<dbReference type="Proteomes" id="UP001516464">
    <property type="component" value="Unassembled WGS sequence"/>
</dbReference>
<evidence type="ECO:0008006" key="3">
    <source>
        <dbReference type="Google" id="ProtNLM"/>
    </source>
</evidence>
<accession>A0ABQ7HXR7</accession>
<organism evidence="1 2">
    <name type="scientific">Astathelohania contejeani</name>
    <dbReference type="NCBI Taxonomy" id="164912"/>
    <lineage>
        <taxon>Eukaryota</taxon>
        <taxon>Fungi</taxon>
        <taxon>Fungi incertae sedis</taxon>
        <taxon>Microsporidia</taxon>
        <taxon>Astathelohaniidae</taxon>
        <taxon>Astathelohania</taxon>
    </lineage>
</organism>
<evidence type="ECO:0000313" key="1">
    <source>
        <dbReference type="EMBL" id="KAF7682963.1"/>
    </source>
</evidence>
<evidence type="ECO:0000313" key="2">
    <source>
        <dbReference type="Proteomes" id="UP001516464"/>
    </source>
</evidence>
<comment type="caution">
    <text evidence="1">The sequence shown here is derived from an EMBL/GenBank/DDBJ whole genome shotgun (WGS) entry which is preliminary data.</text>
</comment>
<reference evidence="1 2" key="1">
    <citation type="submission" date="2019-01" db="EMBL/GenBank/DDBJ databases">
        <title>Genomes sequencing and comparative genomics of infectious freshwater microsporidia, Cucumispora dikerogammari and Thelohania contejeani.</title>
        <authorList>
            <person name="Cormier A."/>
            <person name="Giraud I."/>
            <person name="Wattier R."/>
            <person name="Teixeira M."/>
            <person name="Grandjean F."/>
            <person name="Rigaud T."/>
            <person name="Cordaux R."/>
        </authorList>
    </citation>
    <scope>NUCLEOTIDE SEQUENCE [LARGE SCALE GENOMIC DNA]</scope>
    <source>
        <strain evidence="1">T1</strain>
        <tissue evidence="1">Spores</tissue>
    </source>
</reference>
<keyword evidence="2" id="KW-1185">Reference proteome</keyword>
<gene>
    <name evidence="1" type="ORF">TCON_1822</name>
</gene>
<sequence length="481" mass="57753">MEYSLYINMFIQCLYGNAVENINNLSKLENYKIKIDSNKDKYIYFEKSHSYSKDYYNNQNIEKRADMKQPDRIKYAISENISKSNSKQQSKSFSQNISKDLRKRKYDYDSSIKTKRNKHDDHQMNIEKNPYRIDYIDKFIQKEENTYELHSTKKKLSFLNYLNFDHYNIINTNKYFIDESNDDKLDDIDYIKNRYINFIINNIPIPVKRTIYGGVDTCYFSASINFLLCIKEFVYFFLSNDFSFNQSLCIALKELFIVILVNKNKTQEKLYNQIYNIFKEKLFENQDRFVSNSRIFIGCIFSIVELELRDTNHHYFLNDLLKSKVHTDNNLKHYNKEYENFIVYVKSFDKFKYNGICDAILPNIYDSSFFTSPYFYNLTIVKEFLIVEFKKKCVTNINDILEVNIMGFKYKCVAYIEIGILMDLNNGHTWCVCKYKNRWIDNDNQIDNYGRKPDIKEGTRYVQIALYKKSNNQIFKDNIDS</sequence>
<name>A0ABQ7HXR7_9MICR</name>
<protein>
    <recommendedName>
        <fullName evidence="3">USP domain-containing protein</fullName>
    </recommendedName>
</protein>
<proteinExistence type="predicted"/>
<dbReference type="EMBL" id="SBIQ01000150">
    <property type="protein sequence ID" value="KAF7682963.1"/>
    <property type="molecule type" value="Genomic_DNA"/>
</dbReference>